<feature type="compositionally biased region" description="Polar residues" evidence="11">
    <location>
        <begin position="32"/>
        <end position="44"/>
    </location>
</feature>
<dbReference type="InterPro" id="IPR043502">
    <property type="entry name" value="DNA/RNA_pol_sf"/>
</dbReference>
<dbReference type="PROSITE" id="PS00489">
    <property type="entry name" value="RNA_POL_PHAGE_2"/>
    <property type="match status" value="1"/>
</dbReference>
<comment type="catalytic activity">
    <reaction evidence="9 10">
        <text>RNA(n) + a ribonucleoside 5'-triphosphate = RNA(n+1) + diphosphate</text>
        <dbReference type="Rhea" id="RHEA:21248"/>
        <dbReference type="Rhea" id="RHEA-COMP:14527"/>
        <dbReference type="Rhea" id="RHEA-COMP:17342"/>
        <dbReference type="ChEBI" id="CHEBI:33019"/>
        <dbReference type="ChEBI" id="CHEBI:61557"/>
        <dbReference type="ChEBI" id="CHEBI:140395"/>
        <dbReference type="EC" id="2.7.7.6"/>
    </reaction>
</comment>
<evidence type="ECO:0000256" key="9">
    <source>
        <dbReference type="ARBA" id="ARBA00048552"/>
    </source>
</evidence>
<keyword evidence="4 10" id="KW-0808">Transferase</keyword>
<comment type="subcellular location">
    <subcellularLocation>
        <location evidence="1">Mitochondrion</location>
    </subcellularLocation>
</comment>
<proteinExistence type="inferred from homology"/>
<dbReference type="GO" id="GO:0001018">
    <property type="term" value="F:mitochondrial promoter sequence-specific DNA binding"/>
    <property type="evidence" value="ECO:0007669"/>
    <property type="project" value="TreeGrafter"/>
</dbReference>
<dbReference type="Gene3D" id="1.10.287.260">
    <property type="match status" value="1"/>
</dbReference>
<evidence type="ECO:0000256" key="4">
    <source>
        <dbReference type="ARBA" id="ARBA00022679"/>
    </source>
</evidence>
<dbReference type="STRING" id="1330018.A0A167NF74"/>
<dbReference type="PANTHER" id="PTHR10102">
    <property type="entry name" value="DNA-DIRECTED RNA POLYMERASE, MITOCHONDRIAL"/>
    <property type="match status" value="1"/>
</dbReference>
<dbReference type="GO" id="GO:0034245">
    <property type="term" value="C:mitochondrial DNA-directed RNA polymerase complex"/>
    <property type="evidence" value="ECO:0007669"/>
    <property type="project" value="TreeGrafter"/>
</dbReference>
<dbReference type="OrthoDB" id="276422at2759"/>
<keyword evidence="5 10" id="KW-0548">Nucleotidyltransferase</keyword>
<dbReference type="EC" id="2.7.7.6" evidence="10"/>
<keyword evidence="3 10" id="KW-0240">DNA-directed RNA polymerase</keyword>
<evidence type="ECO:0000256" key="6">
    <source>
        <dbReference type="ARBA" id="ARBA00022946"/>
    </source>
</evidence>
<dbReference type="InterPro" id="IPR046950">
    <property type="entry name" value="DNA-dir_Rpol_C_phage-type"/>
</dbReference>
<feature type="compositionally biased region" description="Acidic residues" evidence="11">
    <location>
        <begin position="1294"/>
        <end position="1304"/>
    </location>
</feature>
<feature type="region of interest" description="Disordered" evidence="11">
    <location>
        <begin position="1221"/>
        <end position="1253"/>
    </location>
</feature>
<gene>
    <name evidence="13" type="ORF">CALVIDRAFT_574105</name>
</gene>
<feature type="domain" description="DNA-directed RNA polymerase N-terminal" evidence="12">
    <location>
        <begin position="363"/>
        <end position="687"/>
    </location>
</feature>
<organism evidence="13 14">
    <name type="scientific">Calocera viscosa (strain TUFC12733)</name>
    <dbReference type="NCBI Taxonomy" id="1330018"/>
    <lineage>
        <taxon>Eukaryota</taxon>
        <taxon>Fungi</taxon>
        <taxon>Dikarya</taxon>
        <taxon>Basidiomycota</taxon>
        <taxon>Agaricomycotina</taxon>
        <taxon>Dacrymycetes</taxon>
        <taxon>Dacrymycetales</taxon>
        <taxon>Dacrymycetaceae</taxon>
        <taxon>Calocera</taxon>
    </lineage>
</organism>
<dbReference type="InterPro" id="IPR024075">
    <property type="entry name" value="DNA-dir_RNA_pol_helix_hairp_sf"/>
</dbReference>
<dbReference type="Gene3D" id="1.10.1320.10">
    <property type="entry name" value="DNA-directed RNA polymerase, N-terminal domain"/>
    <property type="match status" value="1"/>
</dbReference>
<keyword evidence="14" id="KW-1185">Reference proteome</keyword>
<keyword evidence="8 10" id="KW-0804">Transcription</keyword>
<evidence type="ECO:0000256" key="2">
    <source>
        <dbReference type="ARBA" id="ARBA00009493"/>
    </source>
</evidence>
<feature type="region of interest" description="Disordered" evidence="11">
    <location>
        <begin position="1289"/>
        <end position="1320"/>
    </location>
</feature>
<dbReference type="InterPro" id="IPR037159">
    <property type="entry name" value="RNA_POL_N_sf"/>
</dbReference>
<accession>A0A167NF74</accession>
<dbReference type="PANTHER" id="PTHR10102:SF0">
    <property type="entry name" value="DNA-DIRECTED RNA POLYMERASE, MITOCHONDRIAL"/>
    <property type="match status" value="1"/>
</dbReference>
<name>A0A167NF74_CALVF</name>
<evidence type="ECO:0000256" key="1">
    <source>
        <dbReference type="ARBA" id="ARBA00004173"/>
    </source>
</evidence>
<dbReference type="Pfam" id="PF00940">
    <property type="entry name" value="RNA_pol"/>
    <property type="match status" value="1"/>
</dbReference>
<dbReference type="Gene3D" id="1.10.287.280">
    <property type="match status" value="1"/>
</dbReference>
<evidence type="ECO:0000313" key="13">
    <source>
        <dbReference type="EMBL" id="KZO97648.1"/>
    </source>
</evidence>
<dbReference type="GO" id="GO:0003899">
    <property type="term" value="F:DNA-directed RNA polymerase activity"/>
    <property type="evidence" value="ECO:0007669"/>
    <property type="project" value="UniProtKB-EC"/>
</dbReference>
<dbReference type="Pfam" id="PF14700">
    <property type="entry name" value="RPOL_N"/>
    <property type="match status" value="1"/>
</dbReference>
<evidence type="ECO:0000256" key="10">
    <source>
        <dbReference type="RuleBase" id="RU003805"/>
    </source>
</evidence>
<feature type="compositionally biased region" description="Basic residues" evidence="11">
    <location>
        <begin position="1223"/>
        <end position="1237"/>
    </location>
</feature>
<evidence type="ECO:0000256" key="3">
    <source>
        <dbReference type="ARBA" id="ARBA00022478"/>
    </source>
</evidence>
<dbReference type="SUPFAM" id="SSF56672">
    <property type="entry name" value="DNA/RNA polymerases"/>
    <property type="match status" value="1"/>
</dbReference>
<feature type="region of interest" description="Disordered" evidence="11">
    <location>
        <begin position="23"/>
        <end position="44"/>
    </location>
</feature>
<keyword evidence="7" id="KW-0496">Mitochondrion</keyword>
<dbReference type="PROSITE" id="PS00900">
    <property type="entry name" value="RNA_POL_PHAGE_1"/>
    <property type="match status" value="1"/>
</dbReference>
<dbReference type="FunFam" id="1.10.287.280:FF:000001">
    <property type="entry name" value="DNA-directed RNA polymerase"/>
    <property type="match status" value="1"/>
</dbReference>
<evidence type="ECO:0000313" key="14">
    <source>
        <dbReference type="Proteomes" id="UP000076738"/>
    </source>
</evidence>
<dbReference type="GO" id="GO:0006390">
    <property type="term" value="P:mitochondrial transcription"/>
    <property type="evidence" value="ECO:0007669"/>
    <property type="project" value="TreeGrafter"/>
</dbReference>
<dbReference type="Gene3D" id="1.10.150.20">
    <property type="entry name" value="5' to 3' exonuclease, C-terminal subdomain"/>
    <property type="match status" value="1"/>
</dbReference>
<comment type="function">
    <text evidence="10">DNA-dependent RNA polymerase catalyzes the transcription of DNA into RNA using the four ribonucleoside triphosphates as substrates.</text>
</comment>
<dbReference type="SMART" id="SM01311">
    <property type="entry name" value="RPOL_N"/>
    <property type="match status" value="1"/>
</dbReference>
<evidence type="ECO:0000256" key="7">
    <source>
        <dbReference type="ARBA" id="ARBA00023128"/>
    </source>
</evidence>
<dbReference type="InterPro" id="IPR029262">
    <property type="entry name" value="RPOL_N"/>
</dbReference>
<sequence>MLSSRLSAAPAERMCRHIGGRRYSPRAFRGSHGSTRGYATSSKPANASVAYAVQTSNDYSAPPFPLSSSPKPPPSIYPALSSSLPSRIPLTLLPTPLPVGESSPLNTHFFPDSSVQHTFSVMDALLRDGYDVPRAARMFDSLRRSPEARSTLDVDLYNSFLGAYLTEALKETTRGHDRSAWLNSLWQLFGDLTSRASKWIVRPNRESFAIALLALVKFSDTSDTPVINVTEPTKEAFLRVLLEQHVMLSDLMKAPLLQYDIEACSRLLRVAALDSGRADIAMELGKAVFSAAPDQLEGIPEVLAVTAPKFPVLTRILRVRGKRIRQVPSPSEGDQTPFNLQSMRDYLEQVRLGRASLHDDPTARQRLMEESAYQVAAQRWRHEAEGLAKLSIPGGSMQKTRLKNWMWEWYQTMIERLDNEIPTLEEQESVKSSVHTSLGTYLHGGIAPYLRLLATDKMATMTITELLRYSCGMEGGVRTTRAAVSLGRAIEIEHDAEVNMASRANEPNAVLTSSEGGLTELAAIRRAARETTDLSEHVPEWTQAIRARVGSFLLDALMDVATVSRTGRRPSTGEDVSEEQPAFAHTYEFLHGRKIGMIKLNDELAAQLSSEPIRDALHPRQLPMLIPPRPWIDVEKGGYMYSKSRAFISAAPVMRFKDSLEQSSFLRSASSAGHLESMFAALDVLGSTPWTINRPIFDVVLTVWNTGEAFPKLPPVGLDLEDPPKPADYEVNPTARRDYVRVMSQNIQKRLENHSIRCDVNYKMEIARAFLGERFYFPHNVDFRGRAYPVPPNLNHMGDDLCRGLLTFADKKALGERGFRWLKIHVANKFGYDKASLEERVNWTMEHLDDIYDSATKPLEGRRWWLGADDPWQCLAACIELHNALESPNPLEFESSLPVHQDGTCNGLQHYAALGGDGQGAQQVNLDVGDRPADVYTFVADMVEKRLEEAAEKGHPLAERLKGRIARKVVKQTVMTTVYGVTFVGARDQIRRQLDAIPGLTQTENESYSLAVYVAKITLACIGDLFGGARSIQGWLTQVAGLISKSIPPERIDMLLNVAEKSPGSEPDKHEGRVKRSMSALVREQMTSMIWTTPLGMPVVQPYRKQVKKQIFTALQTIFIADPNLPSEVSPRKQASAFPPNFIHSLDATHMMLTALGCRDKQLTFASVHDSYWTHAASIDEMSETIRDTFVRLHSADILGNLLLEIEQRYKDYKIPVSSVKGQKPHNFRRSIRRKLGHPPPADAEPAAAADDTSEQLWAAATGLLRFTHQDYEKLSAQSEIAVEMNSTPKMGDADADEHVDEDADARADEDGDEKPRARAKRLKGKEIVMTRFINLTEILPPLPPKGAFDIQKIKDSLYFFS</sequence>
<dbReference type="InterPro" id="IPR002092">
    <property type="entry name" value="DNA-dir_Rpol_phage-type"/>
</dbReference>
<dbReference type="Proteomes" id="UP000076738">
    <property type="component" value="Unassembled WGS sequence"/>
</dbReference>
<evidence type="ECO:0000256" key="8">
    <source>
        <dbReference type="ARBA" id="ARBA00023163"/>
    </source>
</evidence>
<evidence type="ECO:0000256" key="5">
    <source>
        <dbReference type="ARBA" id="ARBA00022695"/>
    </source>
</evidence>
<dbReference type="EMBL" id="KV417279">
    <property type="protein sequence ID" value="KZO97648.1"/>
    <property type="molecule type" value="Genomic_DNA"/>
</dbReference>
<reference evidence="13 14" key="1">
    <citation type="journal article" date="2016" name="Mol. Biol. Evol.">
        <title>Comparative Genomics of Early-Diverging Mushroom-Forming Fungi Provides Insights into the Origins of Lignocellulose Decay Capabilities.</title>
        <authorList>
            <person name="Nagy L.G."/>
            <person name="Riley R."/>
            <person name="Tritt A."/>
            <person name="Adam C."/>
            <person name="Daum C."/>
            <person name="Floudas D."/>
            <person name="Sun H."/>
            <person name="Yadav J.S."/>
            <person name="Pangilinan J."/>
            <person name="Larsson K.H."/>
            <person name="Matsuura K."/>
            <person name="Barry K."/>
            <person name="Labutti K."/>
            <person name="Kuo R."/>
            <person name="Ohm R.A."/>
            <person name="Bhattacharya S.S."/>
            <person name="Shirouzu T."/>
            <person name="Yoshinaga Y."/>
            <person name="Martin F.M."/>
            <person name="Grigoriev I.V."/>
            <person name="Hibbett D.S."/>
        </authorList>
    </citation>
    <scope>NUCLEOTIDE SEQUENCE [LARGE SCALE GENOMIC DNA]</scope>
    <source>
        <strain evidence="13 14">TUFC12733</strain>
    </source>
</reference>
<evidence type="ECO:0000259" key="12">
    <source>
        <dbReference type="SMART" id="SM01311"/>
    </source>
</evidence>
<evidence type="ECO:0000256" key="11">
    <source>
        <dbReference type="SAM" id="MobiDB-lite"/>
    </source>
</evidence>
<feature type="compositionally biased region" description="Basic and acidic residues" evidence="11">
    <location>
        <begin position="1305"/>
        <end position="1317"/>
    </location>
</feature>
<protein>
    <recommendedName>
        <fullName evidence="10">DNA-directed RNA polymerase</fullName>
        <ecNumber evidence="10">2.7.7.6</ecNumber>
    </recommendedName>
</protein>
<comment type="similarity">
    <text evidence="2 10">Belongs to the phage and mitochondrial RNA polymerase family.</text>
</comment>
<keyword evidence="6" id="KW-0809">Transit peptide</keyword>
<dbReference type="FunFam" id="1.10.150.20:FF:000041">
    <property type="entry name" value="DNA-directed RNA polymerase"/>
    <property type="match status" value="1"/>
</dbReference>